<name>W8C7B2_CERCA</name>
<dbReference type="Gene3D" id="3.40.50.1820">
    <property type="entry name" value="alpha/beta hydrolase"/>
    <property type="match status" value="1"/>
</dbReference>
<evidence type="ECO:0000259" key="10">
    <source>
        <dbReference type="Pfam" id="PF00135"/>
    </source>
</evidence>
<dbReference type="OrthoDB" id="6846267at2759"/>
<dbReference type="PROSITE" id="PS01173">
    <property type="entry name" value="LIPASE_GDXG_HIS"/>
    <property type="match status" value="1"/>
</dbReference>
<dbReference type="PANTHER" id="PTHR43142:SF1">
    <property type="entry name" value="CARBOXYLIC ESTER HYDROLASE"/>
    <property type="match status" value="1"/>
</dbReference>
<dbReference type="Pfam" id="PF00135">
    <property type="entry name" value="COesterase"/>
    <property type="match status" value="1"/>
</dbReference>
<comment type="similarity">
    <text evidence="2 9">Belongs to the type-B carboxylesterase/lipase family.</text>
</comment>
<dbReference type="InterPro" id="IPR002018">
    <property type="entry name" value="CarbesteraseB"/>
</dbReference>
<dbReference type="EMBL" id="GAMC01000637">
    <property type="protein sequence ID" value="JAC05919.1"/>
    <property type="molecule type" value="mRNA"/>
</dbReference>
<evidence type="ECO:0000313" key="11">
    <source>
        <dbReference type="EMBL" id="JAC05919.1"/>
    </source>
</evidence>
<keyword evidence="5" id="KW-0964">Secreted</keyword>
<evidence type="ECO:0000256" key="6">
    <source>
        <dbReference type="ARBA" id="ARBA00022801"/>
    </source>
</evidence>
<evidence type="ECO:0000256" key="5">
    <source>
        <dbReference type="ARBA" id="ARBA00022525"/>
    </source>
</evidence>
<evidence type="ECO:0000256" key="9">
    <source>
        <dbReference type="RuleBase" id="RU361235"/>
    </source>
</evidence>
<protein>
    <recommendedName>
        <fullName evidence="9">Carboxylic ester hydrolase</fullName>
        <ecNumber evidence="9">3.1.1.-</ecNumber>
    </recommendedName>
</protein>
<dbReference type="ESTHER" id="cerca-w8c7b2">
    <property type="family name" value="Carb_B_Arthropoda"/>
</dbReference>
<dbReference type="GeneID" id="101462935"/>
<sequence length="572" mass="64653">MYNTFRSVINGQRAAMQLQFLPLSVTVFYLSLLCQNPITGEEQFDNALIVNLPNGRIRGRDNGYYYSYESIPYAEPPLGPLRFESPRPFTRNWTDTFEATRAPVECMQWDQYKAGVDKLHGVEDCLTVNVYRPKLATVENAEGGKLPVVVLIHGGAFMFGSASANGHENFMHNGRVIVVKMNYRLGPLGFLSTEDTIISGNFGMKDQRLALQWIKANIAHFGGDAERVMLLGFSSGGVAVHLHILAQRNLAEYVKVAVSFSGVAFNPWAITHKTRSRAVELAKNLNCPDVSSSQLIKECLQRKPAEAIVRGVQNFLVFGYNPFTTFGPSIEDVAVVDAFLTRTPQQIVEAGDFAQLPWLVSYAAQDGGYNAAELLQRMPRREELIEVFNERWYDLAPYNLFYKDTMHSVEEMDDYSVALKRRYLGDKEFSIDTYSNVQRMYTDVLFRNGVQQAIRMHRQYASSAVYAYVYDNPAEEGIGELLSHRSDVKMGTVHGDDFFLIFNRAGKTKIRPDEQLIAQKFLRMLENFVAKGNELAFGDCKFVDNVGKNDYQIMFIQKDVCENKAVNALPSF</sequence>
<reference evidence="11" key="2">
    <citation type="journal article" date="2014" name="BMC Genomics">
        <title>A genomic perspective to assessing quality of mass-reared SIT flies used in Mediterranean fruit fly (Ceratitis capitata) eradication in California.</title>
        <authorList>
            <person name="Calla B."/>
            <person name="Hall B."/>
            <person name="Hou S."/>
            <person name="Geib S.M."/>
        </authorList>
    </citation>
    <scope>NUCLEOTIDE SEQUENCE</scope>
</reference>
<reference evidence="11" key="1">
    <citation type="submission" date="2013-07" db="EMBL/GenBank/DDBJ databases">
        <authorList>
            <person name="Geib S."/>
        </authorList>
    </citation>
    <scope>NUCLEOTIDE SEQUENCE</scope>
</reference>
<proteinExistence type="evidence at transcript level"/>
<dbReference type="SUPFAM" id="SSF53474">
    <property type="entry name" value="alpha/beta-Hydrolases"/>
    <property type="match status" value="1"/>
</dbReference>
<accession>W8C7B2</accession>
<dbReference type="AlphaFoldDB" id="W8C7B2"/>
<evidence type="ECO:0000256" key="4">
    <source>
        <dbReference type="ARBA" id="ARBA00022487"/>
    </source>
</evidence>
<dbReference type="GO" id="GO:0005576">
    <property type="term" value="C:extracellular region"/>
    <property type="evidence" value="ECO:0007669"/>
    <property type="project" value="UniProtKB-SubCell"/>
</dbReference>
<dbReference type="EC" id="3.1.1.-" evidence="9"/>
<dbReference type="GO" id="GO:0052689">
    <property type="term" value="F:carboxylic ester hydrolase activity"/>
    <property type="evidence" value="ECO:0007669"/>
    <property type="project" value="UniProtKB-KW"/>
</dbReference>
<comment type="subcellular location">
    <subcellularLocation>
        <location evidence="1">Secreted</location>
    </subcellularLocation>
</comment>
<gene>
    <name evidence="11" type="primary">EST5B</name>
</gene>
<dbReference type="InterPro" id="IPR019826">
    <property type="entry name" value="Carboxylesterase_B_AS"/>
</dbReference>
<organism evidence="11">
    <name type="scientific">Ceratitis capitata</name>
    <name type="common">Mediterranean fruit fly</name>
    <name type="synonym">Tephritis capitata</name>
    <dbReference type="NCBI Taxonomy" id="7213"/>
    <lineage>
        <taxon>Eukaryota</taxon>
        <taxon>Metazoa</taxon>
        <taxon>Ecdysozoa</taxon>
        <taxon>Arthropoda</taxon>
        <taxon>Hexapoda</taxon>
        <taxon>Insecta</taxon>
        <taxon>Pterygota</taxon>
        <taxon>Neoptera</taxon>
        <taxon>Endopterygota</taxon>
        <taxon>Diptera</taxon>
        <taxon>Brachycera</taxon>
        <taxon>Muscomorpha</taxon>
        <taxon>Tephritoidea</taxon>
        <taxon>Tephritidae</taxon>
        <taxon>Ceratitis</taxon>
        <taxon>Ceratitis</taxon>
    </lineage>
</organism>
<dbReference type="PROSITE" id="PS00941">
    <property type="entry name" value="CARBOXYLESTERASE_B_2"/>
    <property type="match status" value="1"/>
</dbReference>
<dbReference type="KEGG" id="ccat:101462935"/>
<keyword evidence="8" id="KW-0325">Glycoprotein</keyword>
<keyword evidence="4" id="KW-0719">Serine esterase</keyword>
<dbReference type="CDD" id="cd00312">
    <property type="entry name" value="Esterase_lipase"/>
    <property type="match status" value="1"/>
</dbReference>
<evidence type="ECO:0000256" key="2">
    <source>
        <dbReference type="ARBA" id="ARBA00005964"/>
    </source>
</evidence>
<comment type="similarity">
    <text evidence="3">Belongs to the 'GDXG' lipolytic enzyme family.</text>
</comment>
<dbReference type="InterPro" id="IPR019819">
    <property type="entry name" value="Carboxylesterase_B_CS"/>
</dbReference>
<dbReference type="PROSITE" id="PS00122">
    <property type="entry name" value="CARBOXYLESTERASE_B_1"/>
    <property type="match status" value="1"/>
</dbReference>
<evidence type="ECO:0000256" key="1">
    <source>
        <dbReference type="ARBA" id="ARBA00004613"/>
    </source>
</evidence>
<dbReference type="InterPro" id="IPR002168">
    <property type="entry name" value="Lipase_GDXG_HIS_AS"/>
</dbReference>
<keyword evidence="7" id="KW-1015">Disulfide bond</keyword>
<dbReference type="InterPro" id="IPR029058">
    <property type="entry name" value="AB_hydrolase_fold"/>
</dbReference>
<evidence type="ECO:0000256" key="8">
    <source>
        <dbReference type="ARBA" id="ARBA00023180"/>
    </source>
</evidence>
<keyword evidence="6 9" id="KW-0378">Hydrolase</keyword>
<feature type="domain" description="Carboxylesterase type B" evidence="10">
    <location>
        <begin position="48"/>
        <end position="561"/>
    </location>
</feature>
<dbReference type="PANTHER" id="PTHR43142">
    <property type="entry name" value="CARBOXYLIC ESTER HYDROLASE"/>
    <property type="match status" value="1"/>
</dbReference>
<evidence type="ECO:0000256" key="7">
    <source>
        <dbReference type="ARBA" id="ARBA00023157"/>
    </source>
</evidence>
<evidence type="ECO:0000256" key="3">
    <source>
        <dbReference type="ARBA" id="ARBA00010515"/>
    </source>
</evidence>